<dbReference type="InterPro" id="IPR013249">
    <property type="entry name" value="RNA_pol_sigma70_r4_t2"/>
</dbReference>
<keyword evidence="3" id="KW-0731">Sigma factor</keyword>
<dbReference type="AlphaFoldDB" id="A0A858RRI3"/>
<dbReference type="Pfam" id="PF08281">
    <property type="entry name" value="Sigma70_r4_2"/>
    <property type="match status" value="1"/>
</dbReference>
<evidence type="ECO:0000313" key="8">
    <source>
        <dbReference type="Proteomes" id="UP000501812"/>
    </source>
</evidence>
<dbReference type="KEGG" id="luo:HHL09_00540"/>
<evidence type="ECO:0000256" key="3">
    <source>
        <dbReference type="ARBA" id="ARBA00023082"/>
    </source>
</evidence>
<dbReference type="Proteomes" id="UP000501812">
    <property type="component" value="Chromosome"/>
</dbReference>
<dbReference type="InterPro" id="IPR036388">
    <property type="entry name" value="WH-like_DNA-bd_sf"/>
</dbReference>
<dbReference type="GO" id="GO:0006352">
    <property type="term" value="P:DNA-templated transcription initiation"/>
    <property type="evidence" value="ECO:0007669"/>
    <property type="project" value="InterPro"/>
</dbReference>
<dbReference type="GO" id="GO:0003677">
    <property type="term" value="F:DNA binding"/>
    <property type="evidence" value="ECO:0007669"/>
    <property type="project" value="InterPro"/>
</dbReference>
<feature type="domain" description="RNA polymerase sigma-70 region 2" evidence="5">
    <location>
        <begin position="14"/>
        <end position="80"/>
    </location>
</feature>
<protein>
    <submittedName>
        <fullName evidence="7">Sigma-70 family RNA polymerase sigma factor</fullName>
    </submittedName>
</protein>
<dbReference type="Gene3D" id="1.10.1740.10">
    <property type="match status" value="1"/>
</dbReference>
<dbReference type="EMBL" id="CP051774">
    <property type="protein sequence ID" value="QJE99154.1"/>
    <property type="molecule type" value="Genomic_DNA"/>
</dbReference>
<evidence type="ECO:0000313" key="7">
    <source>
        <dbReference type="EMBL" id="QJE99154.1"/>
    </source>
</evidence>
<dbReference type="InterPro" id="IPR007627">
    <property type="entry name" value="RNA_pol_sigma70_r2"/>
</dbReference>
<evidence type="ECO:0000256" key="2">
    <source>
        <dbReference type="ARBA" id="ARBA00023015"/>
    </source>
</evidence>
<dbReference type="NCBIfam" id="TIGR02937">
    <property type="entry name" value="sigma70-ECF"/>
    <property type="match status" value="1"/>
</dbReference>
<keyword evidence="2" id="KW-0805">Transcription regulation</keyword>
<dbReference type="SUPFAM" id="SSF88659">
    <property type="entry name" value="Sigma3 and sigma4 domains of RNA polymerase sigma factors"/>
    <property type="match status" value="1"/>
</dbReference>
<comment type="similarity">
    <text evidence="1">Belongs to the sigma-70 factor family. ECF subfamily.</text>
</comment>
<keyword evidence="4" id="KW-0804">Transcription</keyword>
<name>A0A858RRI3_9BACT</name>
<dbReference type="Pfam" id="PF04542">
    <property type="entry name" value="Sigma70_r2"/>
    <property type="match status" value="1"/>
</dbReference>
<evidence type="ECO:0000256" key="1">
    <source>
        <dbReference type="ARBA" id="ARBA00010641"/>
    </source>
</evidence>
<evidence type="ECO:0000256" key="4">
    <source>
        <dbReference type="ARBA" id="ARBA00023163"/>
    </source>
</evidence>
<dbReference type="PANTHER" id="PTHR43133">
    <property type="entry name" value="RNA POLYMERASE ECF-TYPE SIGMA FACTO"/>
    <property type="match status" value="1"/>
</dbReference>
<keyword evidence="8" id="KW-1185">Reference proteome</keyword>
<dbReference type="GO" id="GO:0016987">
    <property type="term" value="F:sigma factor activity"/>
    <property type="evidence" value="ECO:0007669"/>
    <property type="project" value="UniProtKB-KW"/>
</dbReference>
<dbReference type="InterPro" id="IPR013325">
    <property type="entry name" value="RNA_pol_sigma_r2"/>
</dbReference>
<dbReference type="InterPro" id="IPR014284">
    <property type="entry name" value="RNA_pol_sigma-70_dom"/>
</dbReference>
<sequence length="175" mass="19422">MPQDEAHTAAVQGLFLQFQPAVRGYVLSMIPDFSLADDVMQEIFIVVTRKAASFEIGTSFPAWVKTIARFKALEAIRAGRSRCETLSEEVLQALGAERSEFHGDTDERLALLAACVQELAPQARRSIDLRYKQDHLPPEIAGLMGCTVQSVNVTLSRARSFLRECVLRKMDAAKP</sequence>
<dbReference type="InterPro" id="IPR039425">
    <property type="entry name" value="RNA_pol_sigma-70-like"/>
</dbReference>
<organism evidence="7 8">
    <name type="scientific">Luteolibacter luteus</name>
    <dbReference type="NCBI Taxonomy" id="2728835"/>
    <lineage>
        <taxon>Bacteria</taxon>
        <taxon>Pseudomonadati</taxon>
        <taxon>Verrucomicrobiota</taxon>
        <taxon>Verrucomicrobiia</taxon>
        <taxon>Verrucomicrobiales</taxon>
        <taxon>Verrucomicrobiaceae</taxon>
        <taxon>Luteolibacter</taxon>
    </lineage>
</organism>
<feature type="domain" description="RNA polymerase sigma factor 70 region 4 type 2" evidence="6">
    <location>
        <begin position="111"/>
        <end position="162"/>
    </location>
</feature>
<dbReference type="InterPro" id="IPR013324">
    <property type="entry name" value="RNA_pol_sigma_r3/r4-like"/>
</dbReference>
<reference evidence="7 8" key="1">
    <citation type="submission" date="2020-04" db="EMBL/GenBank/DDBJ databases">
        <title>Luteolibacter sp. G-1-1-1 isolated from soil.</title>
        <authorList>
            <person name="Dahal R.H."/>
        </authorList>
    </citation>
    <scope>NUCLEOTIDE SEQUENCE [LARGE SCALE GENOMIC DNA]</scope>
    <source>
        <strain evidence="7 8">G-1-1-1</strain>
    </source>
</reference>
<dbReference type="Gene3D" id="1.10.10.10">
    <property type="entry name" value="Winged helix-like DNA-binding domain superfamily/Winged helix DNA-binding domain"/>
    <property type="match status" value="1"/>
</dbReference>
<dbReference type="SUPFAM" id="SSF88946">
    <property type="entry name" value="Sigma2 domain of RNA polymerase sigma factors"/>
    <property type="match status" value="1"/>
</dbReference>
<dbReference type="PANTHER" id="PTHR43133:SF51">
    <property type="entry name" value="RNA POLYMERASE SIGMA FACTOR"/>
    <property type="match status" value="1"/>
</dbReference>
<proteinExistence type="inferred from homology"/>
<evidence type="ECO:0000259" key="5">
    <source>
        <dbReference type="Pfam" id="PF04542"/>
    </source>
</evidence>
<gene>
    <name evidence="7" type="ORF">HHL09_00540</name>
</gene>
<accession>A0A858RRI3</accession>
<evidence type="ECO:0000259" key="6">
    <source>
        <dbReference type="Pfam" id="PF08281"/>
    </source>
</evidence>